<dbReference type="OrthoDB" id="9814695at2"/>
<evidence type="ECO:0000313" key="7">
    <source>
        <dbReference type="Proteomes" id="UP000249915"/>
    </source>
</evidence>
<dbReference type="InterPro" id="IPR011251">
    <property type="entry name" value="Luciferase-like_dom"/>
</dbReference>
<organism evidence="6 7">
    <name type="scientific">Prauserella muralis</name>
    <dbReference type="NCBI Taxonomy" id="588067"/>
    <lineage>
        <taxon>Bacteria</taxon>
        <taxon>Bacillati</taxon>
        <taxon>Actinomycetota</taxon>
        <taxon>Actinomycetes</taxon>
        <taxon>Pseudonocardiales</taxon>
        <taxon>Pseudonocardiaceae</taxon>
        <taxon>Prauserella</taxon>
    </lineage>
</organism>
<proteinExistence type="predicted"/>
<keyword evidence="4" id="KW-0503">Monooxygenase</keyword>
<name>A0A2V4AVL7_9PSEU</name>
<dbReference type="PANTHER" id="PTHR42847:SF4">
    <property type="entry name" value="ALKANESULFONATE MONOOXYGENASE-RELATED"/>
    <property type="match status" value="1"/>
</dbReference>
<feature type="domain" description="Luciferase-like" evidence="5">
    <location>
        <begin position="48"/>
        <end position="355"/>
    </location>
</feature>
<dbReference type="GO" id="GO:0016705">
    <property type="term" value="F:oxidoreductase activity, acting on paired donors, with incorporation or reduction of molecular oxygen"/>
    <property type="evidence" value="ECO:0007669"/>
    <property type="project" value="InterPro"/>
</dbReference>
<comment type="caution">
    <text evidence="6">The sequence shown here is derived from an EMBL/GenBank/DDBJ whole genome shotgun (WGS) entry which is preliminary data.</text>
</comment>
<evidence type="ECO:0000256" key="2">
    <source>
        <dbReference type="ARBA" id="ARBA00022643"/>
    </source>
</evidence>
<keyword evidence="7" id="KW-1185">Reference proteome</keyword>
<dbReference type="InterPro" id="IPR050172">
    <property type="entry name" value="SsuD_RutA_monooxygenase"/>
</dbReference>
<gene>
    <name evidence="6" type="ORF">BAY60_19510</name>
</gene>
<accession>A0A2V4AVL7</accession>
<evidence type="ECO:0000256" key="1">
    <source>
        <dbReference type="ARBA" id="ARBA00022630"/>
    </source>
</evidence>
<dbReference type="Gene3D" id="3.20.20.30">
    <property type="entry name" value="Luciferase-like domain"/>
    <property type="match status" value="1"/>
</dbReference>
<evidence type="ECO:0000313" key="6">
    <source>
        <dbReference type="EMBL" id="PXY24694.1"/>
    </source>
</evidence>
<dbReference type="RefSeq" id="WP_112282677.1">
    <property type="nucleotide sequence ID" value="NZ_MASW01000004.1"/>
</dbReference>
<dbReference type="AlphaFoldDB" id="A0A2V4AVL7"/>
<protein>
    <recommendedName>
        <fullName evidence="5">Luciferase-like domain-containing protein</fullName>
    </recommendedName>
</protein>
<dbReference type="SUPFAM" id="SSF51679">
    <property type="entry name" value="Bacterial luciferase-like"/>
    <property type="match status" value="1"/>
</dbReference>
<keyword evidence="3" id="KW-0560">Oxidoreductase</keyword>
<keyword evidence="2" id="KW-0288">FMN</keyword>
<dbReference type="PANTHER" id="PTHR42847">
    <property type="entry name" value="ALKANESULFONATE MONOOXYGENASE"/>
    <property type="match status" value="1"/>
</dbReference>
<reference evidence="6 7" key="1">
    <citation type="submission" date="2016-07" db="EMBL/GenBank/DDBJ databases">
        <title>Draft genome sequence of Prauserella muralis DSM 45305, isolated from a mould-covered wall in an indoor environment.</title>
        <authorList>
            <person name="Ruckert C."/>
            <person name="Albersmeier A."/>
            <person name="Jiang C.-L."/>
            <person name="Jiang Y."/>
            <person name="Kalinowski J."/>
            <person name="Schneider O."/>
            <person name="Winkler A."/>
            <person name="Zotchev S.B."/>
        </authorList>
    </citation>
    <scope>NUCLEOTIDE SEQUENCE [LARGE SCALE GENOMIC DNA]</scope>
    <source>
        <strain evidence="6 7">DSM 45305</strain>
    </source>
</reference>
<evidence type="ECO:0000256" key="4">
    <source>
        <dbReference type="ARBA" id="ARBA00023033"/>
    </source>
</evidence>
<evidence type="ECO:0000259" key="5">
    <source>
        <dbReference type="Pfam" id="PF00296"/>
    </source>
</evidence>
<dbReference type="InterPro" id="IPR036661">
    <property type="entry name" value="Luciferase-like_sf"/>
</dbReference>
<evidence type="ECO:0000256" key="3">
    <source>
        <dbReference type="ARBA" id="ARBA00023002"/>
    </source>
</evidence>
<dbReference type="Proteomes" id="UP000249915">
    <property type="component" value="Unassembled WGS sequence"/>
</dbReference>
<dbReference type="GO" id="GO:0004497">
    <property type="term" value="F:monooxygenase activity"/>
    <property type="evidence" value="ECO:0007669"/>
    <property type="project" value="UniProtKB-KW"/>
</dbReference>
<dbReference type="CDD" id="cd01094">
    <property type="entry name" value="Alkanesulfonate_monoxygenase"/>
    <property type="match status" value="1"/>
</dbReference>
<keyword evidence="1" id="KW-0285">Flavoprotein</keyword>
<dbReference type="Pfam" id="PF00296">
    <property type="entry name" value="Bac_luciferase"/>
    <property type="match status" value="1"/>
</dbReference>
<sequence>MTSANETLEPAPHEIVDPVVRPSETPILDDVNMFKLVLLSLNTARGTTLTHGEGTLRITWDETVRIAKAAEKAGIDAILSIAHWKNWARSHAQYDRMWDAITFAAGLASVTERIQFFSTVHIPLFHPVMVAKMAATVDHISSGRLALNVVAGWNQSEFAMFGLPEIEHDKRYEYAAEWMDFLLKTFESEEPFDFHGRFLSGTEVVSEPKPVQRRRPVIMSAGSSPAGLAFAARYADVNFGIYPSLEEFPDMLARAKATAASAGGADLKFCGHAYIVCGDTEADARKKFTYLVEEKLDRHSTETFIEMSMGKMRSVDVVAREQMVIRTAAGNWGFPLVGTAEQVFEGIKTMADGGMAGMAVSFPDYDDGIARYDETIRPLLVEAGLRKF</sequence>
<dbReference type="EMBL" id="MASW01000004">
    <property type="protein sequence ID" value="PXY24694.1"/>
    <property type="molecule type" value="Genomic_DNA"/>
</dbReference>